<keyword evidence="5" id="KW-0028">Amino-acid biosynthesis</keyword>
<evidence type="ECO:0000313" key="7">
    <source>
        <dbReference type="Proteomes" id="UP000293036"/>
    </source>
</evidence>
<dbReference type="NCBIfam" id="TIGR01093">
    <property type="entry name" value="aroD"/>
    <property type="match status" value="1"/>
</dbReference>
<accession>A0A4Q9UZC0</accession>
<evidence type="ECO:0000256" key="3">
    <source>
        <dbReference type="ARBA" id="ARBA00023239"/>
    </source>
</evidence>
<comment type="caution">
    <text evidence="5">Lacks conserved residue(s) required for the propagation of feature annotation.</text>
</comment>
<dbReference type="GO" id="GO:0008652">
    <property type="term" value="P:amino acid biosynthetic process"/>
    <property type="evidence" value="ECO:0007669"/>
    <property type="project" value="UniProtKB-KW"/>
</dbReference>
<dbReference type="EMBL" id="SJDT01000005">
    <property type="protein sequence ID" value="TBW21102.1"/>
    <property type="molecule type" value="Genomic_DNA"/>
</dbReference>
<feature type="binding site" evidence="5">
    <location>
        <position position="213"/>
    </location>
    <ligand>
        <name>3-dehydroquinate</name>
        <dbReference type="ChEBI" id="CHEBI:32364"/>
    </ligand>
</feature>
<evidence type="ECO:0000313" key="6">
    <source>
        <dbReference type="EMBL" id="TBW21102.1"/>
    </source>
</evidence>
<dbReference type="Gene3D" id="3.20.20.70">
    <property type="entry name" value="Aldolase class I"/>
    <property type="match status" value="1"/>
</dbReference>
<feature type="binding site" evidence="5">
    <location>
        <position position="78"/>
    </location>
    <ligand>
        <name>3-dehydroquinate</name>
        <dbReference type="ChEBI" id="CHEBI:32364"/>
    </ligand>
</feature>
<feature type="active site" description="Proton donor/acceptor" evidence="5">
    <location>
        <position position="144"/>
    </location>
</feature>
<protein>
    <recommendedName>
        <fullName evidence="5">3-dehydroquinate dehydratase</fullName>
        <shortName evidence="5">3-dehydroquinase</shortName>
        <ecNumber evidence="5">4.2.1.10</ecNumber>
    </recommendedName>
    <alternativeName>
        <fullName evidence="5">Type I DHQase</fullName>
    </alternativeName>
    <alternativeName>
        <fullName evidence="5">Type I dehydroquinase</fullName>
        <shortName evidence="5">DHQ1</shortName>
    </alternativeName>
</protein>
<evidence type="ECO:0000256" key="1">
    <source>
        <dbReference type="ARBA" id="ARBA00001864"/>
    </source>
</evidence>
<organism evidence="6 7">
    <name type="scientific">Arcanobacterium bovis</name>
    <dbReference type="NCBI Taxonomy" id="2529275"/>
    <lineage>
        <taxon>Bacteria</taxon>
        <taxon>Bacillati</taxon>
        <taxon>Actinomycetota</taxon>
        <taxon>Actinomycetes</taxon>
        <taxon>Actinomycetales</taxon>
        <taxon>Actinomycetaceae</taxon>
        <taxon>Arcanobacterium</taxon>
    </lineage>
</organism>
<dbReference type="PANTHER" id="PTHR43699">
    <property type="entry name" value="3-DEHYDROQUINATE DEHYDRATASE"/>
    <property type="match status" value="1"/>
</dbReference>
<evidence type="ECO:0000256" key="2">
    <source>
        <dbReference type="ARBA" id="ARBA00023141"/>
    </source>
</evidence>
<dbReference type="GO" id="GO:0009423">
    <property type="term" value="P:chorismate biosynthetic process"/>
    <property type="evidence" value="ECO:0007669"/>
    <property type="project" value="UniProtKB-UniRule"/>
</dbReference>
<dbReference type="SUPFAM" id="SSF51569">
    <property type="entry name" value="Aldolase"/>
    <property type="match status" value="1"/>
</dbReference>
<dbReference type="AlphaFoldDB" id="A0A4Q9UZC0"/>
<dbReference type="InterPro" id="IPR050146">
    <property type="entry name" value="Type-I_3-dehydroquinase"/>
</dbReference>
<comment type="catalytic activity">
    <reaction evidence="1 5">
        <text>3-dehydroquinate = 3-dehydroshikimate + H2O</text>
        <dbReference type="Rhea" id="RHEA:21096"/>
        <dbReference type="ChEBI" id="CHEBI:15377"/>
        <dbReference type="ChEBI" id="CHEBI:16630"/>
        <dbReference type="ChEBI" id="CHEBI:32364"/>
        <dbReference type="EC" id="4.2.1.10"/>
    </reaction>
</comment>
<feature type="active site" description="Schiff-base intermediate with substrate" evidence="5">
    <location>
        <position position="171"/>
    </location>
</feature>
<dbReference type="UniPathway" id="UPA00053">
    <property type="reaction ID" value="UER00086"/>
</dbReference>
<keyword evidence="4 5" id="KW-0704">Schiff base</keyword>
<feature type="binding site" evidence="5">
    <location>
        <position position="236"/>
    </location>
    <ligand>
        <name>3-dehydroquinate</name>
        <dbReference type="ChEBI" id="CHEBI:32364"/>
    </ligand>
</feature>
<dbReference type="GO" id="GO:0046279">
    <property type="term" value="P:3,4-dihydroxybenzoate biosynthetic process"/>
    <property type="evidence" value="ECO:0007669"/>
    <property type="project" value="UniProtKB-ARBA"/>
</dbReference>
<evidence type="ECO:0000256" key="4">
    <source>
        <dbReference type="ARBA" id="ARBA00023270"/>
    </source>
</evidence>
<dbReference type="GO" id="GO:0009073">
    <property type="term" value="P:aromatic amino acid family biosynthetic process"/>
    <property type="evidence" value="ECO:0007669"/>
    <property type="project" value="UniProtKB-KW"/>
</dbReference>
<dbReference type="Proteomes" id="UP000293036">
    <property type="component" value="Unassembled WGS sequence"/>
</dbReference>
<feature type="binding site" evidence="5">
    <location>
        <begin position="39"/>
        <end position="41"/>
    </location>
    <ligand>
        <name>3-dehydroquinate</name>
        <dbReference type="ChEBI" id="CHEBI:32364"/>
    </ligand>
</feature>
<dbReference type="OrthoDB" id="9813659at2"/>
<keyword evidence="3 5" id="KW-0456">Lyase</keyword>
<dbReference type="HAMAP" id="MF_00214">
    <property type="entry name" value="AroD"/>
    <property type="match status" value="1"/>
</dbReference>
<gene>
    <name evidence="5 6" type="primary">aroD</name>
    <name evidence="6" type="ORF">EZJ44_07305</name>
</gene>
<sequence>MIFDESKKPSVIVPLTGTTTQMLIEQAEEAQAAGADVIEWRIDFMIGAHHNLSFTSLGREIVEPILACTTVPLLLTIRTMEQGGQVKLSDGRYRILLAEMLDTLNYLQVPAERIGIDLEFRFEGTPALCERAQELGYTVVLSHHDWNETPHPDVMYLVFDEMLELPGAVPKLAVTPNSEDDVDALLCTARKVSREHDRPIIALSMGELGKRSRLEGWKYGSIATFATVGEGSAPGQPSIAELRAALADSQ</sequence>
<keyword evidence="7" id="KW-1185">Reference proteome</keyword>
<dbReference type="PANTHER" id="PTHR43699:SF1">
    <property type="entry name" value="3-DEHYDROQUINATE DEHYDRATASE"/>
    <property type="match status" value="1"/>
</dbReference>
<comment type="caution">
    <text evidence="6">The sequence shown here is derived from an EMBL/GenBank/DDBJ whole genome shotgun (WGS) entry which is preliminary data.</text>
</comment>
<keyword evidence="2 5" id="KW-0057">Aromatic amino acid biosynthesis</keyword>
<proteinExistence type="inferred from homology"/>
<feature type="binding site" evidence="5">
    <location>
        <position position="232"/>
    </location>
    <ligand>
        <name>3-dehydroquinate</name>
        <dbReference type="ChEBI" id="CHEBI:32364"/>
    </ligand>
</feature>
<comment type="pathway">
    <text evidence="5">Metabolic intermediate biosynthesis; chorismate biosynthesis; chorismate from D-erythrose 4-phosphate and phosphoenolpyruvate: step 3/7.</text>
</comment>
<evidence type="ECO:0000256" key="5">
    <source>
        <dbReference type="HAMAP-Rule" id="MF_00214"/>
    </source>
</evidence>
<dbReference type="EC" id="4.2.1.10" evidence="5"/>
<comment type="similarity">
    <text evidence="5">Belongs to the type-I 3-dehydroquinase family.</text>
</comment>
<dbReference type="InterPro" id="IPR001381">
    <property type="entry name" value="DHquinase_I"/>
</dbReference>
<dbReference type="InterPro" id="IPR013785">
    <property type="entry name" value="Aldolase_TIM"/>
</dbReference>
<comment type="subunit">
    <text evidence="5">Homodimer.</text>
</comment>
<name>A0A4Q9UZC0_9ACTO</name>
<dbReference type="Pfam" id="PF01487">
    <property type="entry name" value="DHquinase_I"/>
    <property type="match status" value="1"/>
</dbReference>
<comment type="function">
    <text evidence="5">Involved in the third step of the chorismate pathway, which leads to the biosynthesis of aromatic amino acids. Catalyzes the cis-dehydration of 3-dehydroquinate (DHQ) and introduces the first double bond of the aromatic ring to yield 3-dehydroshikimate.</text>
</comment>
<dbReference type="RefSeq" id="WP_131281840.1">
    <property type="nucleotide sequence ID" value="NZ_JBHSLR010000002.1"/>
</dbReference>
<dbReference type="FunFam" id="3.20.20.70:FF:000047">
    <property type="entry name" value="3-dehydroquinate dehydratase"/>
    <property type="match status" value="1"/>
</dbReference>
<reference evidence="6 7" key="1">
    <citation type="submission" date="2019-02" db="EMBL/GenBank/DDBJ databases">
        <title>Arcanobacterium bovis sp. nov., isolated from the milk of a cow with mastitis.</title>
        <authorList>
            <person name="Sammra O."/>
            <person name="Foster G."/>
            <person name="Hassan A."/>
            <person name="Alssahen M."/>
            <person name="Laemmler C."/>
            <person name="Borowiak M."/>
            <person name="Malorny B."/>
            <person name="Abdulmawjood A."/>
        </authorList>
    </citation>
    <scope>NUCLEOTIDE SEQUENCE [LARGE SCALE GENOMIC DNA]</scope>
    <source>
        <strain evidence="6 7">C605018/01/1</strain>
    </source>
</reference>
<dbReference type="GO" id="GO:0003855">
    <property type="term" value="F:3-dehydroquinate dehydratase activity"/>
    <property type="evidence" value="ECO:0007669"/>
    <property type="project" value="UniProtKB-UniRule"/>
</dbReference>
<dbReference type="CDD" id="cd00502">
    <property type="entry name" value="DHQase_I"/>
    <property type="match status" value="1"/>
</dbReference>